<keyword evidence="3" id="KW-0808">Transferase</keyword>
<accession>A0AAF0FQL2</accession>
<dbReference type="EC" id="2.3.1.-" evidence="3"/>
<keyword evidence="3" id="KW-0012">Acyltransferase</keyword>
<dbReference type="GeneID" id="79949763"/>
<evidence type="ECO:0000256" key="1">
    <source>
        <dbReference type="SAM" id="MobiDB-lite"/>
    </source>
</evidence>
<keyword evidence="4" id="KW-1185">Reference proteome</keyword>
<dbReference type="InterPro" id="IPR000182">
    <property type="entry name" value="GNAT_dom"/>
</dbReference>
<dbReference type="AlphaFoldDB" id="A0AAF0FQL2"/>
<dbReference type="GO" id="GO:0016747">
    <property type="term" value="F:acyltransferase activity, transferring groups other than amino-acyl groups"/>
    <property type="evidence" value="ECO:0007669"/>
    <property type="project" value="InterPro"/>
</dbReference>
<evidence type="ECO:0000313" key="3">
    <source>
        <dbReference type="EMBL" id="WFN37777.1"/>
    </source>
</evidence>
<dbReference type="CDD" id="cd04301">
    <property type="entry name" value="NAT_SF"/>
    <property type="match status" value="1"/>
</dbReference>
<proteinExistence type="predicted"/>
<reference evidence="3" key="1">
    <citation type="submission" date="2022-01" db="EMBL/GenBank/DDBJ databases">
        <title>Complete genome of Methanomicrobium antiquum DSM 21220.</title>
        <authorList>
            <person name="Chen S.-C."/>
            <person name="You Y.-T."/>
            <person name="Zhou Y.-Z."/>
            <person name="Lai M.-C."/>
        </authorList>
    </citation>
    <scope>NUCLEOTIDE SEQUENCE</scope>
    <source>
        <strain evidence="3">DSM 21220</strain>
    </source>
</reference>
<feature type="compositionally biased region" description="Polar residues" evidence="1">
    <location>
        <begin position="1"/>
        <end position="20"/>
    </location>
</feature>
<evidence type="ECO:0000259" key="2">
    <source>
        <dbReference type="PROSITE" id="PS51186"/>
    </source>
</evidence>
<name>A0AAF0FQL2_9EURY</name>
<dbReference type="EMBL" id="CP091092">
    <property type="protein sequence ID" value="WFN37777.1"/>
    <property type="molecule type" value="Genomic_DNA"/>
</dbReference>
<sequence length="174" mass="19785">MKESNARMNLTDTGKPQTSGKKGIIPDIRELKSSEFIKANTIWTDYHETTGDPKTDRIFGVFLGSQLVSVARCRKHPDKPSISYEVDGVFTPEEFRKRGYAHLAVSALVEACHNDTLYMYSVKHLTDFYSVYGFKELPEKDLPEGVRKRYSWALGNMEGANVVPMKREATPYIE</sequence>
<organism evidence="3 4">
    <name type="scientific">Methanomicrobium antiquum</name>
    <dbReference type="NCBI Taxonomy" id="487686"/>
    <lineage>
        <taxon>Archaea</taxon>
        <taxon>Methanobacteriati</taxon>
        <taxon>Methanobacteriota</taxon>
        <taxon>Stenosarchaea group</taxon>
        <taxon>Methanomicrobia</taxon>
        <taxon>Methanomicrobiales</taxon>
        <taxon>Methanomicrobiaceae</taxon>
        <taxon>Methanomicrobium</taxon>
    </lineage>
</organism>
<gene>
    <name evidence="3" type="ORF">L1994_05155</name>
</gene>
<dbReference type="SUPFAM" id="SSF55729">
    <property type="entry name" value="Acyl-CoA N-acyltransferases (Nat)"/>
    <property type="match status" value="1"/>
</dbReference>
<evidence type="ECO:0000313" key="4">
    <source>
        <dbReference type="Proteomes" id="UP001218895"/>
    </source>
</evidence>
<dbReference type="KEGG" id="manq:L1994_05155"/>
<dbReference type="PROSITE" id="PS51186">
    <property type="entry name" value="GNAT"/>
    <property type="match status" value="1"/>
</dbReference>
<feature type="region of interest" description="Disordered" evidence="1">
    <location>
        <begin position="1"/>
        <end position="23"/>
    </location>
</feature>
<dbReference type="Pfam" id="PF00583">
    <property type="entry name" value="Acetyltransf_1"/>
    <property type="match status" value="1"/>
</dbReference>
<dbReference type="RefSeq" id="WP_278100617.1">
    <property type="nucleotide sequence ID" value="NZ_CP091092.1"/>
</dbReference>
<protein>
    <submittedName>
        <fullName evidence="3">GNAT family N-acetyltransferase</fullName>
        <ecNumber evidence="3">2.3.1.-</ecNumber>
    </submittedName>
</protein>
<dbReference type="Proteomes" id="UP001218895">
    <property type="component" value="Chromosome"/>
</dbReference>
<dbReference type="Gene3D" id="3.40.630.30">
    <property type="match status" value="1"/>
</dbReference>
<feature type="domain" description="N-acetyltransferase" evidence="2">
    <location>
        <begin position="12"/>
        <end position="153"/>
    </location>
</feature>
<dbReference type="InterPro" id="IPR016181">
    <property type="entry name" value="Acyl_CoA_acyltransferase"/>
</dbReference>